<dbReference type="Gene3D" id="3.50.50.100">
    <property type="match status" value="1"/>
</dbReference>
<dbReference type="AlphaFoldDB" id="A0A6A5THX3"/>
<dbReference type="PANTHER" id="PTHR43735">
    <property type="entry name" value="APOPTOSIS-INDUCING FACTOR 1"/>
    <property type="match status" value="1"/>
</dbReference>
<organism evidence="2 3">
    <name type="scientific">Byssothecium circinans</name>
    <dbReference type="NCBI Taxonomy" id="147558"/>
    <lineage>
        <taxon>Eukaryota</taxon>
        <taxon>Fungi</taxon>
        <taxon>Dikarya</taxon>
        <taxon>Ascomycota</taxon>
        <taxon>Pezizomycotina</taxon>
        <taxon>Dothideomycetes</taxon>
        <taxon>Pleosporomycetidae</taxon>
        <taxon>Pleosporales</taxon>
        <taxon>Massarineae</taxon>
        <taxon>Massarinaceae</taxon>
        <taxon>Byssothecium</taxon>
    </lineage>
</organism>
<feature type="domain" description="FAD/NAD(P)-binding" evidence="1">
    <location>
        <begin position="9"/>
        <end position="271"/>
    </location>
</feature>
<accession>A0A6A5THX3</accession>
<dbReference type="Proteomes" id="UP000800035">
    <property type="component" value="Unassembled WGS sequence"/>
</dbReference>
<dbReference type="PRINTS" id="PR00411">
    <property type="entry name" value="PNDRDTASEI"/>
</dbReference>
<dbReference type="OrthoDB" id="202203at2759"/>
<dbReference type="SUPFAM" id="SSF51905">
    <property type="entry name" value="FAD/NAD(P)-binding domain"/>
    <property type="match status" value="1"/>
</dbReference>
<name>A0A6A5THX3_9PLEO</name>
<dbReference type="InterPro" id="IPR023753">
    <property type="entry name" value="FAD/NAD-binding_dom"/>
</dbReference>
<dbReference type="GO" id="GO:0005737">
    <property type="term" value="C:cytoplasm"/>
    <property type="evidence" value="ECO:0007669"/>
    <property type="project" value="TreeGrafter"/>
</dbReference>
<evidence type="ECO:0000259" key="1">
    <source>
        <dbReference type="Pfam" id="PF07992"/>
    </source>
</evidence>
<evidence type="ECO:0000313" key="2">
    <source>
        <dbReference type="EMBL" id="KAF1948527.1"/>
    </source>
</evidence>
<dbReference type="GO" id="GO:0004174">
    <property type="term" value="F:electron-transferring-flavoprotein dehydrogenase activity"/>
    <property type="evidence" value="ECO:0007669"/>
    <property type="project" value="TreeGrafter"/>
</dbReference>
<reference evidence="2" key="1">
    <citation type="journal article" date="2020" name="Stud. Mycol.">
        <title>101 Dothideomycetes genomes: a test case for predicting lifestyles and emergence of pathogens.</title>
        <authorList>
            <person name="Haridas S."/>
            <person name="Albert R."/>
            <person name="Binder M."/>
            <person name="Bloem J."/>
            <person name="Labutti K."/>
            <person name="Salamov A."/>
            <person name="Andreopoulos B."/>
            <person name="Baker S."/>
            <person name="Barry K."/>
            <person name="Bills G."/>
            <person name="Bluhm B."/>
            <person name="Cannon C."/>
            <person name="Castanera R."/>
            <person name="Culley D."/>
            <person name="Daum C."/>
            <person name="Ezra D."/>
            <person name="Gonzalez J."/>
            <person name="Henrissat B."/>
            <person name="Kuo A."/>
            <person name="Liang C."/>
            <person name="Lipzen A."/>
            <person name="Lutzoni F."/>
            <person name="Magnuson J."/>
            <person name="Mondo S."/>
            <person name="Nolan M."/>
            <person name="Ohm R."/>
            <person name="Pangilinan J."/>
            <person name="Park H.-J."/>
            <person name="Ramirez L."/>
            <person name="Alfaro M."/>
            <person name="Sun H."/>
            <person name="Tritt A."/>
            <person name="Yoshinaga Y."/>
            <person name="Zwiers L.-H."/>
            <person name="Turgeon B."/>
            <person name="Goodwin S."/>
            <person name="Spatafora J."/>
            <person name="Crous P."/>
            <person name="Grigoriev I."/>
        </authorList>
    </citation>
    <scope>NUCLEOTIDE SEQUENCE</scope>
    <source>
        <strain evidence="2">CBS 675.92</strain>
    </source>
</reference>
<dbReference type="PANTHER" id="PTHR43735:SF25">
    <property type="entry name" value="NAD(P)H DEHYDROGENASE 3"/>
    <property type="match status" value="1"/>
</dbReference>
<dbReference type="EMBL" id="ML977055">
    <property type="protein sequence ID" value="KAF1948527.1"/>
    <property type="molecule type" value="Genomic_DNA"/>
</dbReference>
<evidence type="ECO:0000313" key="3">
    <source>
        <dbReference type="Proteomes" id="UP000800035"/>
    </source>
</evidence>
<gene>
    <name evidence="2" type="ORF">CC80DRAFT_529947</name>
</gene>
<dbReference type="InterPro" id="IPR036188">
    <property type="entry name" value="FAD/NAD-bd_sf"/>
</dbReference>
<protein>
    <recommendedName>
        <fullName evidence="1">FAD/NAD(P)-binding domain-containing protein</fullName>
    </recommendedName>
</protein>
<dbReference type="GO" id="GO:0050660">
    <property type="term" value="F:flavin adenine dinucleotide binding"/>
    <property type="evidence" value="ECO:0007669"/>
    <property type="project" value="TreeGrafter"/>
</dbReference>
<dbReference type="Pfam" id="PF07992">
    <property type="entry name" value="Pyr_redox_2"/>
    <property type="match status" value="1"/>
</dbReference>
<proteinExistence type="predicted"/>
<keyword evidence="3" id="KW-1185">Reference proteome</keyword>
<sequence length="420" mass="45698">MVQRLSPRQIVILGANFGGINLTHYLLRKTIPALSRLDASQTYHVTLISPNDHYFFKIAAPRAMINETTIPANKIFKSIPRAIWQYGSQCTFIQGKAVGLAPKERIVNIEQAAGSENRGLRYDSLFICTGTTSASPLWTLHGDHQISVDAMKDMHERLPKAKTVLIAGAGAVGVEAAGEIAAAFPEIKITLVAGGDVLEKTKPATATKMKKILSNAGVEVITNVRVNDTSEKENGANVELSDGSTRLVDMFIDARGARKVNSEFLPKPWLDQFGRVVTLDTYFRVKGPSSPSDRQTPANTYVIGDIVSGSLNTAIEVDAQIPVVASSFAVDVTTNLGQEKVATSNGWRLSWVPSPRARYLVQNEYKPMKDTILVPFGPGGGVGQVMGFQLSNFNVKQAKSERFFLEFLEPAITGSRYSKA</sequence>